<proteinExistence type="inferred from homology"/>
<evidence type="ECO:0000256" key="2">
    <source>
        <dbReference type="HAMAP-Rule" id="MF_00634"/>
    </source>
</evidence>
<dbReference type="InterPro" id="IPR003746">
    <property type="entry name" value="DUF167"/>
</dbReference>
<dbReference type="InterPro" id="IPR036591">
    <property type="entry name" value="YggU-like_sf"/>
</dbReference>
<comment type="caution">
    <text evidence="3">The sequence shown here is derived from an EMBL/GenBank/DDBJ whole genome shotgun (WGS) entry which is preliminary data.</text>
</comment>
<keyword evidence="4" id="KW-1185">Reference proteome</keyword>
<dbReference type="Proteomes" id="UP000318590">
    <property type="component" value="Unassembled WGS sequence"/>
</dbReference>
<dbReference type="NCBIfam" id="TIGR00251">
    <property type="entry name" value="DUF167 family protein"/>
    <property type="match status" value="1"/>
</dbReference>
<organism evidence="3 4">
    <name type="scientific">Palleronia caenipelagi</name>
    <dbReference type="NCBI Taxonomy" id="2489174"/>
    <lineage>
        <taxon>Bacteria</taxon>
        <taxon>Pseudomonadati</taxon>
        <taxon>Pseudomonadota</taxon>
        <taxon>Alphaproteobacteria</taxon>
        <taxon>Rhodobacterales</taxon>
        <taxon>Roseobacteraceae</taxon>
        <taxon>Palleronia</taxon>
    </lineage>
</organism>
<evidence type="ECO:0000313" key="3">
    <source>
        <dbReference type="EMBL" id="TRD22821.1"/>
    </source>
</evidence>
<gene>
    <name evidence="3" type="ORF">FEV53_03335</name>
</gene>
<dbReference type="PANTHER" id="PTHR13420">
    <property type="entry name" value="UPF0235 PROTEIN C15ORF40"/>
    <property type="match status" value="1"/>
</dbReference>
<dbReference type="HAMAP" id="MF_00634">
    <property type="entry name" value="UPF0235"/>
    <property type="match status" value="1"/>
</dbReference>
<dbReference type="PANTHER" id="PTHR13420:SF7">
    <property type="entry name" value="UPF0235 PROTEIN C15ORF40"/>
    <property type="match status" value="1"/>
</dbReference>
<dbReference type="SUPFAM" id="SSF69786">
    <property type="entry name" value="YggU-like"/>
    <property type="match status" value="1"/>
</dbReference>
<dbReference type="Pfam" id="PF02594">
    <property type="entry name" value="DUF167"/>
    <property type="match status" value="1"/>
</dbReference>
<name>A0A547Q8W3_9RHOB</name>
<comment type="similarity">
    <text evidence="1 2">Belongs to the UPF0235 family.</text>
</comment>
<dbReference type="AlphaFoldDB" id="A0A547Q8W3"/>
<protein>
    <recommendedName>
        <fullName evidence="2">UPF0235 protein FEV53_03335</fullName>
    </recommendedName>
</protein>
<dbReference type="SMART" id="SM01152">
    <property type="entry name" value="DUF167"/>
    <property type="match status" value="1"/>
</dbReference>
<dbReference type="Gene3D" id="3.30.1200.10">
    <property type="entry name" value="YggU-like"/>
    <property type="match status" value="1"/>
</dbReference>
<dbReference type="OrthoDB" id="3176309at2"/>
<dbReference type="GO" id="GO:0005737">
    <property type="term" value="C:cytoplasm"/>
    <property type="evidence" value="ECO:0007669"/>
    <property type="project" value="TreeGrafter"/>
</dbReference>
<reference evidence="3 4" key="1">
    <citation type="submission" date="2019-06" db="EMBL/GenBank/DDBJ databases">
        <title>Paenimaribius caenipelagi gen. nov., sp. nov., isolated from a tidal flat.</title>
        <authorList>
            <person name="Yoon J.-H."/>
        </authorList>
    </citation>
    <scope>NUCLEOTIDE SEQUENCE [LARGE SCALE GENOMIC DNA]</scope>
    <source>
        <strain evidence="3 4">JBTF-M29</strain>
    </source>
</reference>
<evidence type="ECO:0000313" key="4">
    <source>
        <dbReference type="Proteomes" id="UP000318590"/>
    </source>
</evidence>
<accession>A0A547Q8W3</accession>
<evidence type="ECO:0000256" key="1">
    <source>
        <dbReference type="ARBA" id="ARBA00010364"/>
    </source>
</evidence>
<sequence>MRLAGDRSPVAVALSRQNAGEGVVEQLRDLVRVGHILELKVTPGARQPEIRREGDVIRVKVTAPPDKGKANAAVIVALAKALGLPKSRLELVSGAASRSKRVKVLPE</sequence>
<dbReference type="EMBL" id="VFSV01000004">
    <property type="protein sequence ID" value="TRD22821.1"/>
    <property type="molecule type" value="Genomic_DNA"/>
</dbReference>